<feature type="domain" description="UBC core" evidence="1">
    <location>
        <begin position="8"/>
        <end position="158"/>
    </location>
</feature>
<gene>
    <name evidence="2" type="ORF">CNEB1095_LOCUS2245</name>
</gene>
<protein>
    <recommendedName>
        <fullName evidence="1">UBC core domain-containing protein</fullName>
    </recommendedName>
</protein>
<dbReference type="PROSITE" id="PS50127">
    <property type="entry name" value="UBC_2"/>
    <property type="match status" value="1"/>
</dbReference>
<dbReference type="InterPro" id="IPR000608">
    <property type="entry name" value="UBC"/>
</dbReference>
<dbReference type="SMART" id="SM00212">
    <property type="entry name" value="UBCc"/>
    <property type="match status" value="1"/>
</dbReference>
<dbReference type="AlphaFoldDB" id="A0A7S0SWN1"/>
<accession>A0A7S0SWN1</accession>
<dbReference type="Gene3D" id="3.10.110.10">
    <property type="entry name" value="Ubiquitin Conjugating Enzyme"/>
    <property type="match status" value="1"/>
</dbReference>
<reference evidence="2" key="1">
    <citation type="submission" date="2021-01" db="EMBL/GenBank/DDBJ databases">
        <authorList>
            <person name="Corre E."/>
            <person name="Pelletier E."/>
            <person name="Niang G."/>
            <person name="Scheremetjew M."/>
            <person name="Finn R."/>
            <person name="Kale V."/>
            <person name="Holt S."/>
            <person name="Cochrane G."/>
            <person name="Meng A."/>
            <person name="Brown T."/>
            <person name="Cohen L."/>
        </authorList>
    </citation>
    <scope>NUCLEOTIDE SEQUENCE</scope>
    <source>
        <strain evidence="2">UTEXLB2642</strain>
    </source>
</reference>
<dbReference type="InterPro" id="IPR016135">
    <property type="entry name" value="UBQ-conjugating_enzyme/RWD"/>
</dbReference>
<evidence type="ECO:0000313" key="2">
    <source>
        <dbReference type="EMBL" id="CAD8717235.1"/>
    </source>
</evidence>
<sequence>MIGTRRPLNIQRLSKDLADVVSYNFTSSSAIFSIYPNQEENTLNSGLDVYLCIYEGPYRGGHYKYFIEIPTNYPFKSVEIWARVPIWHPNIDLRSGRVALPLQWSPVLTLVSVCIAIQMIMLEPSSDSPLNLEACSYYCSDTLSFDNYVQRTLKGCQINNVPFPNMCLFKCQNVNCIRYYNGNSNSANSIKFNSPMQTSDSQESTILNSKLTKKRGYSLEVDDSVTFQIDENDLINNSNNDKMNIDLMKSDNDVDIDDLVNIDILRSFKRMKYDEDSKQR</sequence>
<evidence type="ECO:0000259" key="1">
    <source>
        <dbReference type="PROSITE" id="PS50127"/>
    </source>
</evidence>
<dbReference type="CDD" id="cd23794">
    <property type="entry name" value="UBCc_UBE2F_UBE2M"/>
    <property type="match status" value="1"/>
</dbReference>
<dbReference type="SUPFAM" id="SSF54495">
    <property type="entry name" value="UBC-like"/>
    <property type="match status" value="1"/>
</dbReference>
<organism evidence="2">
    <name type="scientific">Chromulina nebulosa</name>
    <dbReference type="NCBI Taxonomy" id="96789"/>
    <lineage>
        <taxon>Eukaryota</taxon>
        <taxon>Sar</taxon>
        <taxon>Stramenopiles</taxon>
        <taxon>Ochrophyta</taxon>
        <taxon>Chrysophyceae</taxon>
        <taxon>Chromulinales</taxon>
        <taxon>Chromulinaceae</taxon>
        <taxon>Chromulina</taxon>
    </lineage>
</organism>
<dbReference type="InterPro" id="IPR050113">
    <property type="entry name" value="Ub_conjugating_enzyme"/>
</dbReference>
<dbReference type="EMBL" id="HBFD01003411">
    <property type="protein sequence ID" value="CAD8717235.1"/>
    <property type="molecule type" value="Transcribed_RNA"/>
</dbReference>
<proteinExistence type="predicted"/>
<dbReference type="PANTHER" id="PTHR24067">
    <property type="entry name" value="UBIQUITIN-CONJUGATING ENZYME E2"/>
    <property type="match status" value="1"/>
</dbReference>
<dbReference type="Pfam" id="PF00179">
    <property type="entry name" value="UQ_con"/>
    <property type="match status" value="1"/>
</dbReference>
<name>A0A7S0SWN1_9STRA</name>